<comment type="caution">
    <text evidence="2">The sequence shown here is derived from an EMBL/GenBank/DDBJ whole genome shotgun (WGS) entry which is preliminary data.</text>
</comment>
<gene>
    <name evidence="2" type="ORF">PG997_005897</name>
</gene>
<dbReference type="Proteomes" id="UP001433268">
    <property type="component" value="Unassembled WGS sequence"/>
</dbReference>
<accession>A0ABR1WM58</accession>
<feature type="compositionally biased region" description="Basic residues" evidence="1">
    <location>
        <begin position="56"/>
        <end position="68"/>
    </location>
</feature>
<dbReference type="GeneID" id="92043272"/>
<reference evidence="2 3" key="1">
    <citation type="submission" date="2023-01" db="EMBL/GenBank/DDBJ databases">
        <title>Analysis of 21 Apiospora genomes using comparative genomics revels a genus with tremendous synthesis potential of carbohydrate active enzymes and secondary metabolites.</title>
        <authorList>
            <person name="Sorensen T."/>
        </authorList>
    </citation>
    <scope>NUCLEOTIDE SEQUENCE [LARGE SCALE GENOMIC DNA]</scope>
    <source>
        <strain evidence="2 3">CBS 114990</strain>
    </source>
</reference>
<name>A0ABR1WM58_9PEZI</name>
<organism evidence="2 3">
    <name type="scientific">Apiospora hydei</name>
    <dbReference type="NCBI Taxonomy" id="1337664"/>
    <lineage>
        <taxon>Eukaryota</taxon>
        <taxon>Fungi</taxon>
        <taxon>Dikarya</taxon>
        <taxon>Ascomycota</taxon>
        <taxon>Pezizomycotina</taxon>
        <taxon>Sordariomycetes</taxon>
        <taxon>Xylariomycetidae</taxon>
        <taxon>Amphisphaeriales</taxon>
        <taxon>Apiosporaceae</taxon>
        <taxon>Apiospora</taxon>
    </lineage>
</organism>
<evidence type="ECO:0000313" key="2">
    <source>
        <dbReference type="EMBL" id="KAK8084626.1"/>
    </source>
</evidence>
<protein>
    <submittedName>
        <fullName evidence="2">Uncharacterized protein</fullName>
    </submittedName>
</protein>
<sequence>MAGAGAVAVRSLNYIRRSLVVQIYSYMYTFPFENRINHHGCHRNTYDNGDMEEPRRAHKRIRRSRSER</sequence>
<proteinExistence type="predicted"/>
<dbReference type="EMBL" id="JAQQWN010000005">
    <property type="protein sequence ID" value="KAK8084626.1"/>
    <property type="molecule type" value="Genomic_DNA"/>
</dbReference>
<evidence type="ECO:0000313" key="3">
    <source>
        <dbReference type="Proteomes" id="UP001433268"/>
    </source>
</evidence>
<feature type="region of interest" description="Disordered" evidence="1">
    <location>
        <begin position="45"/>
        <end position="68"/>
    </location>
</feature>
<keyword evidence="3" id="KW-1185">Reference proteome</keyword>
<evidence type="ECO:0000256" key="1">
    <source>
        <dbReference type="SAM" id="MobiDB-lite"/>
    </source>
</evidence>
<dbReference type="RefSeq" id="XP_066669135.1">
    <property type="nucleotide sequence ID" value="XM_066810212.1"/>
</dbReference>